<keyword evidence="1" id="KW-0812">Transmembrane</keyword>
<dbReference type="Pfam" id="PF14264">
    <property type="entry name" value="Glucos_trans_II"/>
    <property type="match status" value="1"/>
</dbReference>
<dbReference type="RefSeq" id="WP_110556188.1">
    <property type="nucleotide sequence ID" value="NZ_NKUB01000004.1"/>
</dbReference>
<evidence type="ECO:0000313" key="2">
    <source>
        <dbReference type="EMBL" id="PYD70331.1"/>
    </source>
</evidence>
<feature type="transmembrane region" description="Helical" evidence="1">
    <location>
        <begin position="30"/>
        <end position="49"/>
    </location>
</feature>
<keyword evidence="1" id="KW-0472">Membrane</keyword>
<feature type="transmembrane region" description="Helical" evidence="1">
    <location>
        <begin position="282"/>
        <end position="300"/>
    </location>
</feature>
<feature type="transmembrane region" description="Helical" evidence="1">
    <location>
        <begin position="145"/>
        <end position="165"/>
    </location>
</feature>
<accession>A0A2V4R0G2</accession>
<feature type="transmembrane region" description="Helical" evidence="1">
    <location>
        <begin position="91"/>
        <end position="112"/>
    </location>
</feature>
<evidence type="ECO:0008006" key="4">
    <source>
        <dbReference type="Google" id="ProtNLM"/>
    </source>
</evidence>
<keyword evidence="3" id="KW-1185">Reference proteome</keyword>
<name>A0A2V4R0G2_9PROT</name>
<evidence type="ECO:0000313" key="3">
    <source>
        <dbReference type="Proteomes" id="UP000247371"/>
    </source>
</evidence>
<comment type="caution">
    <text evidence="2">The sequence shown here is derived from an EMBL/GenBank/DDBJ whole genome shotgun (WGS) entry which is preliminary data.</text>
</comment>
<dbReference type="InterPro" id="IPR025686">
    <property type="entry name" value="Glucos_trans_II"/>
</dbReference>
<organism evidence="2 3">
    <name type="scientific">Komagataeibacter swingsii</name>
    <dbReference type="NCBI Taxonomy" id="215220"/>
    <lineage>
        <taxon>Bacteria</taxon>
        <taxon>Pseudomonadati</taxon>
        <taxon>Pseudomonadota</taxon>
        <taxon>Alphaproteobacteria</taxon>
        <taxon>Acetobacterales</taxon>
        <taxon>Acetobacteraceae</taxon>
        <taxon>Komagataeibacter</taxon>
    </lineage>
</organism>
<feature type="transmembrane region" description="Helical" evidence="1">
    <location>
        <begin position="177"/>
        <end position="207"/>
    </location>
</feature>
<evidence type="ECO:0000256" key="1">
    <source>
        <dbReference type="SAM" id="Phobius"/>
    </source>
</evidence>
<feature type="transmembrane region" description="Helical" evidence="1">
    <location>
        <begin position="312"/>
        <end position="335"/>
    </location>
</feature>
<reference evidence="2 3" key="1">
    <citation type="submission" date="2017-07" db="EMBL/GenBank/DDBJ databases">
        <title>A draft genome sequence of Komagataeibacter swingsii LMG 22125.</title>
        <authorList>
            <person name="Skraban J."/>
            <person name="Cleenwerck I."/>
            <person name="Vandamme P."/>
            <person name="Trcek J."/>
        </authorList>
    </citation>
    <scope>NUCLEOTIDE SEQUENCE [LARGE SCALE GENOMIC DNA]</scope>
    <source>
        <strain evidence="2 3">LMG 22125</strain>
    </source>
</reference>
<feature type="transmembrane region" description="Helical" evidence="1">
    <location>
        <begin position="341"/>
        <end position="359"/>
    </location>
</feature>
<dbReference type="Proteomes" id="UP000247371">
    <property type="component" value="Unassembled WGS sequence"/>
</dbReference>
<protein>
    <recommendedName>
        <fullName evidence="4">Glucosyl transferase</fullName>
    </recommendedName>
</protein>
<feature type="transmembrane region" description="Helical" evidence="1">
    <location>
        <begin position="219"/>
        <end position="235"/>
    </location>
</feature>
<keyword evidence="1" id="KW-1133">Transmembrane helix</keyword>
<sequence>MNIENLSMITSEIGPGNHAHSSYFSCRKEFAIRATLFFLVFFFFSYPIIHANVYYADDTLHAFSNIHWERDGRILGQLLLLFMGRFASVDYAPLPQIIGLPFIAAVLAAFSIRWGYNRLSSIICLSFVVCNPFFLENISYRFDSMIMECAVACAIMPFALAFFLPQYSRKHLMPWQFLALFSCLNLYQPALNVYFCLCCLTVMLSLLEQETVRQVLDTLGGNAMTVFLVLVAYKLEMCLLPGGDNYADAHKAAIHSLHQVLGNVPDFFYAIAPALIKGPQSIIFSVIIASGCIMLVSRTVRMLRAGSLTPTAGCLVGCCLVVLPFCIPGILLLLASPIHSHRVMIGFGMVCACFMTFLVRMAPSFGRHANCLACIVAGYCLWSEITMSAAYGNALAAQSRFRDQMAQAMVDDAVQLAREAGQPENTTFWWNTRGGEPIAPLALYILRKYEILTNIILVAYVPFLPSPWMMHDIMLTHGLPTNILSGGAAPDTGKVMWKALQAELEHCAIDGSREHGPFMTYRIGNSIIVDYDKRCIQHGNGYVRSPSRRQNTFLGRMVESSK</sequence>
<dbReference type="EMBL" id="NKUB01000004">
    <property type="protein sequence ID" value="PYD70331.1"/>
    <property type="molecule type" value="Genomic_DNA"/>
</dbReference>
<gene>
    <name evidence="2" type="ORF">CFR76_05335</name>
</gene>
<dbReference type="AlphaFoldDB" id="A0A2V4R0G2"/>
<proteinExistence type="predicted"/>
<feature type="transmembrane region" description="Helical" evidence="1">
    <location>
        <begin position="371"/>
        <end position="392"/>
    </location>
</feature>